<comment type="caution">
    <text evidence="2">The sequence shown here is derived from an EMBL/GenBank/DDBJ whole genome shotgun (WGS) entry which is preliminary data.</text>
</comment>
<feature type="transmembrane region" description="Helical" evidence="1">
    <location>
        <begin position="24"/>
        <end position="46"/>
    </location>
</feature>
<organism evidence="2 3">
    <name type="scientific">Collybiopsis confluens</name>
    <dbReference type="NCBI Taxonomy" id="2823264"/>
    <lineage>
        <taxon>Eukaryota</taxon>
        <taxon>Fungi</taxon>
        <taxon>Dikarya</taxon>
        <taxon>Basidiomycota</taxon>
        <taxon>Agaricomycotina</taxon>
        <taxon>Agaricomycetes</taxon>
        <taxon>Agaricomycetidae</taxon>
        <taxon>Agaricales</taxon>
        <taxon>Marasmiineae</taxon>
        <taxon>Omphalotaceae</taxon>
        <taxon>Collybiopsis</taxon>
    </lineage>
</organism>
<dbReference type="Proteomes" id="UP000518752">
    <property type="component" value="Unassembled WGS sequence"/>
</dbReference>
<dbReference type="OrthoDB" id="2915756at2759"/>
<accession>A0A8H5I1Q9</accession>
<sequence>MGSNIRSININSESSRLHLRIMKLNLSIINTILAVTAVCVSAGTFVSPAPGSTIAHTESFNFTWVSSRYFKESSNSVTVLLGANWDFFNEGLVLAQDLAPVAPGEGESGPTYYGQLTPTFVASSSHTGQFQLVVVENYNAYGVALFCSI</sequence>
<keyword evidence="1" id="KW-1133">Transmembrane helix</keyword>
<protein>
    <submittedName>
        <fullName evidence="2">Uncharacterized protein</fullName>
    </submittedName>
</protein>
<keyword evidence="1" id="KW-0472">Membrane</keyword>
<keyword evidence="1" id="KW-0812">Transmembrane</keyword>
<evidence type="ECO:0000313" key="2">
    <source>
        <dbReference type="EMBL" id="KAF5393490.1"/>
    </source>
</evidence>
<dbReference type="AlphaFoldDB" id="A0A8H5I1Q9"/>
<reference evidence="2 3" key="1">
    <citation type="journal article" date="2020" name="ISME J.">
        <title>Uncovering the hidden diversity of litter-decomposition mechanisms in mushroom-forming fungi.</title>
        <authorList>
            <person name="Floudas D."/>
            <person name="Bentzer J."/>
            <person name="Ahren D."/>
            <person name="Johansson T."/>
            <person name="Persson P."/>
            <person name="Tunlid A."/>
        </authorList>
    </citation>
    <scope>NUCLEOTIDE SEQUENCE [LARGE SCALE GENOMIC DNA]</scope>
    <source>
        <strain evidence="2 3">CBS 406.79</strain>
    </source>
</reference>
<keyword evidence="3" id="KW-1185">Reference proteome</keyword>
<evidence type="ECO:0000313" key="3">
    <source>
        <dbReference type="Proteomes" id="UP000518752"/>
    </source>
</evidence>
<proteinExistence type="predicted"/>
<gene>
    <name evidence="2" type="ORF">D9757_000461</name>
</gene>
<dbReference type="EMBL" id="JAACJN010000002">
    <property type="protein sequence ID" value="KAF5393490.1"/>
    <property type="molecule type" value="Genomic_DNA"/>
</dbReference>
<evidence type="ECO:0000256" key="1">
    <source>
        <dbReference type="SAM" id="Phobius"/>
    </source>
</evidence>
<name>A0A8H5I1Q9_9AGAR</name>